<accession>A0A7W8E4Q8</accession>
<evidence type="ECO:0000313" key="8">
    <source>
        <dbReference type="EMBL" id="MBB5058786.1"/>
    </source>
</evidence>
<comment type="subcellular location">
    <subcellularLocation>
        <location evidence="1">Cell membrane</location>
        <topology evidence="1">Lipid-anchor</topology>
    </subcellularLocation>
</comment>
<evidence type="ECO:0000256" key="3">
    <source>
        <dbReference type="ARBA" id="ARBA00022475"/>
    </source>
</evidence>
<keyword evidence="4" id="KW-0732">Signal</keyword>
<protein>
    <submittedName>
        <fullName evidence="8">Basic membrane protein A</fullName>
    </submittedName>
</protein>
<evidence type="ECO:0000256" key="4">
    <source>
        <dbReference type="ARBA" id="ARBA00022729"/>
    </source>
</evidence>
<comment type="caution">
    <text evidence="8">The sequence shown here is derived from an EMBL/GenBank/DDBJ whole genome shotgun (WGS) entry which is preliminary data.</text>
</comment>
<dbReference type="PROSITE" id="PS51318">
    <property type="entry name" value="TAT"/>
    <property type="match status" value="1"/>
</dbReference>
<dbReference type="AlphaFoldDB" id="A0A7W8E4Q8"/>
<keyword evidence="5" id="KW-0472">Membrane</keyword>
<evidence type="ECO:0000259" key="7">
    <source>
        <dbReference type="Pfam" id="PF02608"/>
    </source>
</evidence>
<evidence type="ECO:0000256" key="6">
    <source>
        <dbReference type="ARBA" id="ARBA00023288"/>
    </source>
</evidence>
<dbReference type="CDD" id="cd06304">
    <property type="entry name" value="PBP1_BmpA_Med_PnrA-like"/>
    <property type="match status" value="1"/>
</dbReference>
<dbReference type="PANTHER" id="PTHR34296:SF2">
    <property type="entry name" value="ABC TRANSPORTER GUANOSINE-BINDING PROTEIN NUPN"/>
    <property type="match status" value="1"/>
</dbReference>
<keyword evidence="6" id="KW-0449">Lipoprotein</keyword>
<dbReference type="RefSeq" id="WP_184219005.1">
    <property type="nucleotide sequence ID" value="NZ_JACHIP010000004.1"/>
</dbReference>
<dbReference type="InterPro" id="IPR028082">
    <property type="entry name" value="Peripla_BP_I"/>
</dbReference>
<gene>
    <name evidence="8" type="ORF">HDF16_003500</name>
</gene>
<organism evidence="8 9">
    <name type="scientific">Granulicella aggregans</name>
    <dbReference type="NCBI Taxonomy" id="474949"/>
    <lineage>
        <taxon>Bacteria</taxon>
        <taxon>Pseudomonadati</taxon>
        <taxon>Acidobacteriota</taxon>
        <taxon>Terriglobia</taxon>
        <taxon>Terriglobales</taxon>
        <taxon>Acidobacteriaceae</taxon>
        <taxon>Granulicella</taxon>
    </lineage>
</organism>
<dbReference type="SUPFAM" id="SSF53822">
    <property type="entry name" value="Periplasmic binding protein-like I"/>
    <property type="match status" value="1"/>
</dbReference>
<dbReference type="GO" id="GO:0005886">
    <property type="term" value="C:plasma membrane"/>
    <property type="evidence" value="ECO:0007669"/>
    <property type="project" value="UniProtKB-SubCell"/>
</dbReference>
<dbReference type="Gene3D" id="3.40.50.2300">
    <property type="match status" value="2"/>
</dbReference>
<dbReference type="Pfam" id="PF02608">
    <property type="entry name" value="Bmp"/>
    <property type="match status" value="1"/>
</dbReference>
<comment type="similarity">
    <text evidence="2">Belongs to the BMP lipoprotein family.</text>
</comment>
<dbReference type="InterPro" id="IPR050957">
    <property type="entry name" value="BMP_lipoprotein"/>
</dbReference>
<evidence type="ECO:0000313" key="9">
    <source>
        <dbReference type="Proteomes" id="UP000540989"/>
    </source>
</evidence>
<evidence type="ECO:0000256" key="5">
    <source>
        <dbReference type="ARBA" id="ARBA00023136"/>
    </source>
</evidence>
<sequence>MRISRRSFLNSASTLALGGLIPRAPAQGRPTKVVLLLTGVINDGGWGQLAYEGIERLRADPRFYATYAEDITLAQVQQVARGYSDDGFDLILGHGFEFSSALLDVAPDYPHQAYFVTSFIPNHPVPRNVMFVNMGYFDAAYAAGALAALISNKRQAVGFVGGADDPNQQRMKLAFIAGAQRTVPGIRGLGIITGDYDNAAKGREAASTLIGTGCDVIWHAADVTGLGVIQGVAQSASSAHVKVMGCYSDQTSLAPNHMATSFEMNLAGMVTTTADAVANRTFTGGTEWHPTVDKMWLLRAGSHGKYNPSLVSAQAWSTFQQLWSSLAQGKIDVSAAVAALQQ</sequence>
<dbReference type="PANTHER" id="PTHR34296">
    <property type="entry name" value="TRANSCRIPTIONAL ACTIVATOR PROTEIN MED"/>
    <property type="match status" value="1"/>
</dbReference>
<feature type="domain" description="ABC transporter substrate-binding protein PnrA-like" evidence="7">
    <location>
        <begin position="31"/>
        <end position="289"/>
    </location>
</feature>
<evidence type="ECO:0000256" key="2">
    <source>
        <dbReference type="ARBA" id="ARBA00008610"/>
    </source>
</evidence>
<keyword evidence="9" id="KW-1185">Reference proteome</keyword>
<keyword evidence="3" id="KW-1003">Cell membrane</keyword>
<dbReference type="EMBL" id="JACHIP010000004">
    <property type="protein sequence ID" value="MBB5058786.1"/>
    <property type="molecule type" value="Genomic_DNA"/>
</dbReference>
<reference evidence="8 9" key="1">
    <citation type="submission" date="2020-08" db="EMBL/GenBank/DDBJ databases">
        <title>Genomic Encyclopedia of Type Strains, Phase IV (KMG-V): Genome sequencing to study the core and pangenomes of soil and plant-associated prokaryotes.</title>
        <authorList>
            <person name="Whitman W."/>
        </authorList>
    </citation>
    <scope>NUCLEOTIDE SEQUENCE [LARGE SCALE GENOMIC DNA]</scope>
    <source>
        <strain evidence="8 9">M8UP14</strain>
    </source>
</reference>
<name>A0A7W8E4Q8_9BACT</name>
<proteinExistence type="inferred from homology"/>
<dbReference type="InterPro" id="IPR006311">
    <property type="entry name" value="TAT_signal"/>
</dbReference>
<dbReference type="InterPro" id="IPR003760">
    <property type="entry name" value="PnrA-like"/>
</dbReference>
<dbReference type="Proteomes" id="UP000540989">
    <property type="component" value="Unassembled WGS sequence"/>
</dbReference>
<evidence type="ECO:0000256" key="1">
    <source>
        <dbReference type="ARBA" id="ARBA00004193"/>
    </source>
</evidence>